<keyword evidence="3" id="KW-1185">Reference proteome</keyword>
<dbReference type="OrthoDB" id="6258915at2759"/>
<dbReference type="KEGG" id="ovi:T265_07832"/>
<organism evidence="2 3">
    <name type="scientific">Opisthorchis viverrini</name>
    <name type="common">Southeast Asian liver fluke</name>
    <dbReference type="NCBI Taxonomy" id="6198"/>
    <lineage>
        <taxon>Eukaryota</taxon>
        <taxon>Metazoa</taxon>
        <taxon>Spiralia</taxon>
        <taxon>Lophotrochozoa</taxon>
        <taxon>Platyhelminthes</taxon>
        <taxon>Trematoda</taxon>
        <taxon>Digenea</taxon>
        <taxon>Opisthorchiida</taxon>
        <taxon>Opisthorchiata</taxon>
        <taxon>Opisthorchiidae</taxon>
        <taxon>Opisthorchis</taxon>
    </lineage>
</organism>
<evidence type="ECO:0000256" key="1">
    <source>
        <dbReference type="SAM" id="MobiDB-lite"/>
    </source>
</evidence>
<feature type="compositionally biased region" description="Polar residues" evidence="1">
    <location>
        <begin position="147"/>
        <end position="163"/>
    </location>
</feature>
<feature type="region of interest" description="Disordered" evidence="1">
    <location>
        <begin position="309"/>
        <end position="339"/>
    </location>
</feature>
<accession>A0A074ZMC7</accession>
<protein>
    <submittedName>
        <fullName evidence="2">Uncharacterized protein</fullName>
    </submittedName>
</protein>
<feature type="compositionally biased region" description="Low complexity" evidence="1">
    <location>
        <begin position="318"/>
        <end position="336"/>
    </location>
</feature>
<reference evidence="2 3" key="1">
    <citation type="submission" date="2013-11" db="EMBL/GenBank/DDBJ databases">
        <title>Opisthorchis viverrini - life in the bile duct.</title>
        <authorList>
            <person name="Young N.D."/>
            <person name="Nagarajan N."/>
            <person name="Lin S.J."/>
            <person name="Korhonen P.K."/>
            <person name="Jex A.R."/>
            <person name="Hall R.S."/>
            <person name="Safavi-Hemami H."/>
            <person name="Kaewkong W."/>
            <person name="Bertrand D."/>
            <person name="Gao S."/>
            <person name="Seet Q."/>
            <person name="Wongkham S."/>
            <person name="Teh B.T."/>
            <person name="Wongkham C."/>
            <person name="Intapan P.M."/>
            <person name="Maleewong W."/>
            <person name="Yang X."/>
            <person name="Hu M."/>
            <person name="Wang Z."/>
            <person name="Hofmann A."/>
            <person name="Sternberg P.W."/>
            <person name="Tan P."/>
            <person name="Wang J."/>
            <person name="Gasser R.B."/>
        </authorList>
    </citation>
    <scope>NUCLEOTIDE SEQUENCE [LARGE SCALE GENOMIC DNA]</scope>
</reference>
<evidence type="ECO:0000313" key="2">
    <source>
        <dbReference type="EMBL" id="KER24520.1"/>
    </source>
</evidence>
<name>A0A074ZMC7_OPIVI</name>
<dbReference type="CTD" id="20322011"/>
<proteinExistence type="predicted"/>
<dbReference type="RefSeq" id="XP_009171729.1">
    <property type="nucleotide sequence ID" value="XM_009173465.1"/>
</dbReference>
<feature type="region of interest" description="Disordered" evidence="1">
    <location>
        <begin position="376"/>
        <end position="398"/>
    </location>
</feature>
<feature type="region of interest" description="Disordered" evidence="1">
    <location>
        <begin position="132"/>
        <end position="173"/>
    </location>
</feature>
<sequence>MLSTFSNQVIQVNPRSVLRPEYFEHPYHRSNERFTKPASLDERYNTNTAPVYSSNYHGPGKKRLSRRTYNHPYSRPNRNSVLRVPSPHLISPILDNSFCHTACSLPVKHYVSSDSDESSHFPNAPRFACPKFPSGSLPSRYPKPGGQNKSQRECPNTTRSSAHGQAEQLRRSRESNTFALIDALLSKPPLSQIRDMYIQTRTASNPSSSHSASRATKKVNLSVVHLAVRFRIKEYLRNLQDYARFLLDTLFSSMFDDYQCGMRNELATKLLGLSRQPCTPQCRFCSESLSGETHTKTGSRHYDCVGQDNVFEAPAPSPDTSVRPSSSSSSNNSTTPMLSGSDAYAELHELSVMEHLVSDPATEALSDVREESAVTSNCALKETGSGPNIKRSPSDHDLPIVESTFEKPLATSQVFELHEPSSVRRRLDSFTLRLCSDFDNVDWSSSDVGLGSYGEDPIDLNTLVNETGPDFLQLRDSLFDSVYDPVDLLQPFLPDKPPSLPCISTP</sequence>
<dbReference type="EMBL" id="KL596807">
    <property type="protein sequence ID" value="KER24520.1"/>
    <property type="molecule type" value="Genomic_DNA"/>
</dbReference>
<dbReference type="GeneID" id="20322011"/>
<evidence type="ECO:0000313" key="3">
    <source>
        <dbReference type="Proteomes" id="UP000054324"/>
    </source>
</evidence>
<gene>
    <name evidence="2" type="ORF">T265_07832</name>
</gene>
<dbReference type="Proteomes" id="UP000054324">
    <property type="component" value="Unassembled WGS sequence"/>
</dbReference>
<dbReference type="AlphaFoldDB" id="A0A074ZMC7"/>